<dbReference type="EMBL" id="JABMCI010000070">
    <property type="protein sequence ID" value="NUU19515.1"/>
    <property type="molecule type" value="Genomic_DNA"/>
</dbReference>
<protein>
    <submittedName>
        <fullName evidence="1">Uncharacterized protein</fullName>
    </submittedName>
</protein>
<gene>
    <name evidence="1" type="ORF">HP550_19885</name>
</gene>
<comment type="caution">
    <text evidence="1">The sequence shown here is derived from an EMBL/GenBank/DDBJ whole genome shotgun (WGS) entry which is preliminary data.</text>
</comment>
<dbReference type="RefSeq" id="WP_175349377.1">
    <property type="nucleotide sequence ID" value="NZ_JABMCI010000070.1"/>
</dbReference>
<keyword evidence="2" id="KW-1185">Reference proteome</keyword>
<evidence type="ECO:0000313" key="1">
    <source>
        <dbReference type="EMBL" id="NUU19515.1"/>
    </source>
</evidence>
<sequence>MVMMDADFFAFEDVTWQTVPPPARHPVPAAYVLDLEVGDELTIGIPNRYFIDGQVLLRPEREVVEFSGDGALHESLAVCAPLHYWTWKANPSRNPVMQWWPVEYAWAYRDARVPGESIPTPLGAMDPKRSWLDRVRLDATRPPVLRPVAAREGGALSGRALRSRNTAGEWFWFVGVSEPVDAHGEICVHVVPSSHWWLHQVGYYSELQDKVRSVPIHRLFAYT</sequence>
<evidence type="ECO:0000313" key="2">
    <source>
        <dbReference type="Proteomes" id="UP000565724"/>
    </source>
</evidence>
<accession>A0A7Y6A5Z2</accession>
<proteinExistence type="predicted"/>
<dbReference type="AlphaFoldDB" id="A0A7Y6A5Z2"/>
<reference evidence="1 2" key="1">
    <citation type="submission" date="2020-05" db="EMBL/GenBank/DDBJ databases">
        <title>Genome Sequencing of Type Strains.</title>
        <authorList>
            <person name="Lemaire J.F."/>
            <person name="Inderbitzin P."/>
            <person name="Gregorio O.A."/>
            <person name="Collins S.B."/>
            <person name="Wespe N."/>
            <person name="Knight-Connoni V."/>
        </authorList>
    </citation>
    <scope>NUCLEOTIDE SEQUENCE [LARGE SCALE GENOMIC DNA]</scope>
    <source>
        <strain evidence="1 2">ATCC 25174</strain>
    </source>
</reference>
<name>A0A7Y6A5Z2_9CELL</name>
<dbReference type="Proteomes" id="UP000565724">
    <property type="component" value="Unassembled WGS sequence"/>
</dbReference>
<organism evidence="1 2">
    <name type="scientific">Cellulomonas humilata</name>
    <dbReference type="NCBI Taxonomy" id="144055"/>
    <lineage>
        <taxon>Bacteria</taxon>
        <taxon>Bacillati</taxon>
        <taxon>Actinomycetota</taxon>
        <taxon>Actinomycetes</taxon>
        <taxon>Micrococcales</taxon>
        <taxon>Cellulomonadaceae</taxon>
        <taxon>Cellulomonas</taxon>
    </lineage>
</organism>